<dbReference type="GO" id="GO:0009279">
    <property type="term" value="C:cell outer membrane"/>
    <property type="evidence" value="ECO:0007669"/>
    <property type="project" value="UniProtKB-SubCell"/>
</dbReference>
<keyword evidence="10" id="KW-1185">Reference proteome</keyword>
<evidence type="ECO:0000256" key="6">
    <source>
        <dbReference type="ARBA" id="ARBA00023136"/>
    </source>
</evidence>
<evidence type="ECO:0000256" key="4">
    <source>
        <dbReference type="ARBA" id="ARBA00022692"/>
    </source>
</evidence>
<dbReference type="SUPFAM" id="SSF56935">
    <property type="entry name" value="Porins"/>
    <property type="match status" value="1"/>
</dbReference>
<keyword evidence="3" id="KW-1134">Transmembrane beta strand</keyword>
<gene>
    <name evidence="9" type="ORF">CKO25_09880</name>
</gene>
<dbReference type="RefSeq" id="WP_200387758.1">
    <property type="nucleotide sequence ID" value="NZ_NRSD01000008.1"/>
</dbReference>
<evidence type="ECO:0000256" key="1">
    <source>
        <dbReference type="ARBA" id="ARBA00004571"/>
    </source>
</evidence>
<dbReference type="InterPro" id="IPR005017">
    <property type="entry name" value="OMPP1/FadL/TodX"/>
</dbReference>
<protein>
    <submittedName>
        <fullName evidence="9">Aromatic hydrocarbon degradation protein</fullName>
    </submittedName>
</protein>
<name>A0A9X0WHR2_9GAMM</name>
<keyword evidence="7" id="KW-0998">Cell outer membrane</keyword>
<dbReference type="EMBL" id="NRSD01000008">
    <property type="protein sequence ID" value="MBK1644954.1"/>
    <property type="molecule type" value="Genomic_DNA"/>
</dbReference>
<dbReference type="Pfam" id="PF03349">
    <property type="entry name" value="Toluene_X"/>
    <property type="match status" value="2"/>
</dbReference>
<evidence type="ECO:0000256" key="3">
    <source>
        <dbReference type="ARBA" id="ARBA00022452"/>
    </source>
</evidence>
<feature type="chain" id="PRO_5040907509" evidence="8">
    <location>
        <begin position="28"/>
        <end position="430"/>
    </location>
</feature>
<dbReference type="GO" id="GO:0015483">
    <property type="term" value="F:long-chain fatty acid transporting porin activity"/>
    <property type="evidence" value="ECO:0007669"/>
    <property type="project" value="TreeGrafter"/>
</dbReference>
<evidence type="ECO:0000256" key="8">
    <source>
        <dbReference type="SAM" id="SignalP"/>
    </source>
</evidence>
<sequence length="430" mass="46856">MSRWIRHHSITRLTIASMLLAPTSALASGFSLPEASSAGVGLANALVANPDEIGAFAYNPAAMGFHERSSVALGSLLIGPNFSVTTASGQHDSQGAAWVAAPIFYSALKIDERWRFGLGLSAPFGLETRWADGTFPALSGTVRIPVPPPLDPEVPRGHPTTSKLEILDLAPSLAYRVDEHLSLAFGLDIYWVKTAQLDSTTASLIGDGADLGFNASLLYRAQDWSVGAAFRSGATIGLEGDYQPWSPTLVAIGRLPPAERARVDLNLPWRLQLGVRYRFTDALAAEFDWTRTGWSAFNRLEIKGQRLGNAIFSDTNAWRDANAYRFGLTYQIRPQTGLRFGYSYDETGQRDDHFSARVPDNDRQLFGLGFVQQLGQGFSVEAGYLYVKAKERSYRSTKPSLAGDINGTSALNGDYKMDAHLVGLEISKVF</sequence>
<keyword evidence="4" id="KW-0812">Transmembrane</keyword>
<comment type="subcellular location">
    <subcellularLocation>
        <location evidence="1">Cell outer membrane</location>
        <topology evidence="1">Multi-pass membrane protein</topology>
    </subcellularLocation>
</comment>
<reference evidence="9 10" key="1">
    <citation type="journal article" date="2020" name="Microorganisms">
        <title>Osmotic Adaptation and Compatible Solute Biosynthesis of Phototrophic Bacteria as Revealed from Genome Analyses.</title>
        <authorList>
            <person name="Imhoff J.F."/>
            <person name="Rahn T."/>
            <person name="Kunzel S."/>
            <person name="Keller A."/>
            <person name="Neulinger S.C."/>
        </authorList>
    </citation>
    <scope>NUCLEOTIDE SEQUENCE [LARGE SCALE GENOMIC DNA]</scope>
    <source>
        <strain evidence="9 10">DSM 21303</strain>
    </source>
</reference>
<accession>A0A9X0WHR2</accession>
<comment type="caution">
    <text evidence="9">The sequence shown here is derived from an EMBL/GenBank/DDBJ whole genome shotgun (WGS) entry which is preliminary data.</text>
</comment>
<evidence type="ECO:0000256" key="7">
    <source>
        <dbReference type="ARBA" id="ARBA00023237"/>
    </source>
</evidence>
<organism evidence="9 10">
    <name type="scientific">Thiocapsa imhoffii</name>
    <dbReference type="NCBI Taxonomy" id="382777"/>
    <lineage>
        <taxon>Bacteria</taxon>
        <taxon>Pseudomonadati</taxon>
        <taxon>Pseudomonadota</taxon>
        <taxon>Gammaproteobacteria</taxon>
        <taxon>Chromatiales</taxon>
        <taxon>Chromatiaceae</taxon>
        <taxon>Thiocapsa</taxon>
    </lineage>
</organism>
<proteinExistence type="inferred from homology"/>
<dbReference type="AlphaFoldDB" id="A0A9X0WHR2"/>
<dbReference type="PANTHER" id="PTHR35093:SF8">
    <property type="entry name" value="OUTER MEMBRANE PROTEIN NMB0088-RELATED"/>
    <property type="match status" value="1"/>
</dbReference>
<evidence type="ECO:0000313" key="9">
    <source>
        <dbReference type="EMBL" id="MBK1644954.1"/>
    </source>
</evidence>
<dbReference type="PANTHER" id="PTHR35093">
    <property type="entry name" value="OUTER MEMBRANE PROTEIN NMB0088-RELATED"/>
    <property type="match status" value="1"/>
</dbReference>
<dbReference type="Gene3D" id="2.40.160.60">
    <property type="entry name" value="Outer membrane protein transport protein (OMPP1/FadL/TodX)"/>
    <property type="match status" value="1"/>
</dbReference>
<evidence type="ECO:0000256" key="5">
    <source>
        <dbReference type="ARBA" id="ARBA00022729"/>
    </source>
</evidence>
<keyword evidence="5 8" id="KW-0732">Signal</keyword>
<comment type="similarity">
    <text evidence="2">Belongs to the OmpP1/FadL family.</text>
</comment>
<evidence type="ECO:0000313" key="10">
    <source>
        <dbReference type="Proteomes" id="UP001138802"/>
    </source>
</evidence>
<evidence type="ECO:0000256" key="2">
    <source>
        <dbReference type="ARBA" id="ARBA00008163"/>
    </source>
</evidence>
<dbReference type="Proteomes" id="UP001138802">
    <property type="component" value="Unassembled WGS sequence"/>
</dbReference>
<feature type="signal peptide" evidence="8">
    <location>
        <begin position="1"/>
        <end position="27"/>
    </location>
</feature>
<keyword evidence="6" id="KW-0472">Membrane</keyword>